<evidence type="ECO:0000313" key="4">
    <source>
        <dbReference type="Proteomes" id="UP000070409"/>
    </source>
</evidence>
<accession>A0A137YTS4</accession>
<evidence type="ECO:0008006" key="5">
    <source>
        <dbReference type="Google" id="ProtNLM"/>
    </source>
</evidence>
<feature type="compositionally biased region" description="Low complexity" evidence="1">
    <location>
        <begin position="55"/>
        <end position="73"/>
    </location>
</feature>
<dbReference type="EMBL" id="LSRE01000050">
    <property type="protein sequence ID" value="KXO89281.1"/>
    <property type="molecule type" value="Genomic_DNA"/>
</dbReference>
<feature type="region of interest" description="Disordered" evidence="1">
    <location>
        <begin position="25"/>
        <end position="126"/>
    </location>
</feature>
<comment type="caution">
    <text evidence="3">The sequence shown here is derived from an EMBL/GenBank/DDBJ whole genome shotgun (WGS) entry which is preliminary data.</text>
</comment>
<feature type="chain" id="PRO_5046961715" description="Lipoprotein" evidence="2">
    <location>
        <begin position="27"/>
        <end position="126"/>
    </location>
</feature>
<sequence length="126" mass="12588">MNHTTSIVAGATGAAILALVVGCSEAETPTEPSAPSSMVITEPSTSQSVPPSPGTVHPTRTVTVRPTGRAPTTIPKPTKSTGPGSEYDVPCTGGPGEGTICTNPNHGAGDDPYGTRTVAPTPSKPR</sequence>
<keyword evidence="2" id="KW-0732">Signal</keyword>
<reference evidence="3 4" key="1">
    <citation type="submission" date="2016-02" db="EMBL/GenBank/DDBJ databases">
        <authorList>
            <person name="Teng J.L."/>
            <person name="Tang Y."/>
            <person name="Huang Y."/>
            <person name="Guo F."/>
            <person name="Wei W."/>
            <person name="Chen J.H."/>
            <person name="Wong S.Y."/>
            <person name="Lau S.K."/>
            <person name="Woo P.C."/>
        </authorList>
    </citation>
    <scope>NUCLEOTIDE SEQUENCE [LARGE SCALE GENOMIC DNA]</scope>
    <source>
        <strain evidence="3 4">JCM 13375</strain>
    </source>
</reference>
<evidence type="ECO:0000256" key="1">
    <source>
        <dbReference type="SAM" id="MobiDB-lite"/>
    </source>
</evidence>
<feature type="compositionally biased region" description="Polar residues" evidence="1">
    <location>
        <begin position="30"/>
        <end position="49"/>
    </location>
</feature>
<protein>
    <recommendedName>
        <fullName evidence="5">Lipoprotein</fullName>
    </recommendedName>
</protein>
<gene>
    <name evidence="3" type="ORF">AXK61_11800</name>
</gene>
<evidence type="ECO:0000256" key="2">
    <source>
        <dbReference type="SAM" id="SignalP"/>
    </source>
</evidence>
<organism evidence="3 4">
    <name type="scientific">Tsukamurella pseudospumae</name>
    <dbReference type="NCBI Taxonomy" id="239498"/>
    <lineage>
        <taxon>Bacteria</taxon>
        <taxon>Bacillati</taxon>
        <taxon>Actinomycetota</taxon>
        <taxon>Actinomycetes</taxon>
        <taxon>Mycobacteriales</taxon>
        <taxon>Tsukamurellaceae</taxon>
        <taxon>Tsukamurella</taxon>
    </lineage>
</organism>
<feature type="signal peptide" evidence="2">
    <location>
        <begin position="1"/>
        <end position="26"/>
    </location>
</feature>
<dbReference type="RefSeq" id="WP_068747147.1">
    <property type="nucleotide sequence ID" value="NZ_LSRE01000050.1"/>
</dbReference>
<evidence type="ECO:0000313" key="3">
    <source>
        <dbReference type="EMBL" id="KXO89281.1"/>
    </source>
</evidence>
<name>A0A137YTS4_9ACTN</name>
<proteinExistence type="predicted"/>
<dbReference type="Proteomes" id="UP000070409">
    <property type="component" value="Unassembled WGS sequence"/>
</dbReference>
<keyword evidence="4" id="KW-1185">Reference proteome</keyword>